<dbReference type="EMBL" id="JNBS01004291">
    <property type="protein sequence ID" value="OQR83684.1"/>
    <property type="molecule type" value="Genomic_DNA"/>
</dbReference>
<dbReference type="OrthoDB" id="66095at2759"/>
<protein>
    <submittedName>
        <fullName evidence="1">Uncharacterized protein</fullName>
    </submittedName>
</protein>
<dbReference type="AlphaFoldDB" id="A0A1V9YD67"/>
<keyword evidence="2" id="KW-1185">Reference proteome</keyword>
<proteinExistence type="predicted"/>
<name>A0A1V9YD67_9STRA</name>
<dbReference type="STRING" id="74557.A0A1V9YD67"/>
<evidence type="ECO:0000313" key="2">
    <source>
        <dbReference type="Proteomes" id="UP000243217"/>
    </source>
</evidence>
<gene>
    <name evidence="1" type="ORF">THRCLA_23134</name>
</gene>
<sequence length="247" mass="28166">MFSANIARLPLWQVSQTNARDVQPLEKTDSMLLNNIYEPFDISYIGSLLSLKQLPTDIVNYILGLAGCVLECRAETNEYMSGSAPLNMRYLSLIIPFMDYSSLEILGNAALILECVSNDQGWASDAAELNHSYQGSWSWIEYEILKSDGSLLMPRQAMCYNFRAERNPRRHFQYITDQNILSSLVRGAQISLYLRAQYPGWANYASYGRISLVSFVGLTYDIDITQELKKYCLRRINRNSSKQCCLS</sequence>
<comment type="caution">
    <text evidence="1">The sequence shown here is derived from an EMBL/GenBank/DDBJ whole genome shotgun (WGS) entry which is preliminary data.</text>
</comment>
<reference evidence="1 2" key="1">
    <citation type="journal article" date="2014" name="Genome Biol. Evol.">
        <title>The secreted proteins of Achlya hypogyna and Thraustotheca clavata identify the ancestral oomycete secretome and reveal gene acquisitions by horizontal gene transfer.</title>
        <authorList>
            <person name="Misner I."/>
            <person name="Blouin N."/>
            <person name="Leonard G."/>
            <person name="Richards T.A."/>
            <person name="Lane C.E."/>
        </authorList>
    </citation>
    <scope>NUCLEOTIDE SEQUENCE [LARGE SCALE GENOMIC DNA]</scope>
    <source>
        <strain evidence="1 2">ATCC 34112</strain>
    </source>
</reference>
<evidence type="ECO:0000313" key="1">
    <source>
        <dbReference type="EMBL" id="OQR83684.1"/>
    </source>
</evidence>
<dbReference type="Proteomes" id="UP000243217">
    <property type="component" value="Unassembled WGS sequence"/>
</dbReference>
<organism evidence="1 2">
    <name type="scientific">Thraustotheca clavata</name>
    <dbReference type="NCBI Taxonomy" id="74557"/>
    <lineage>
        <taxon>Eukaryota</taxon>
        <taxon>Sar</taxon>
        <taxon>Stramenopiles</taxon>
        <taxon>Oomycota</taxon>
        <taxon>Saprolegniomycetes</taxon>
        <taxon>Saprolegniales</taxon>
        <taxon>Achlyaceae</taxon>
        <taxon>Thraustotheca</taxon>
    </lineage>
</organism>
<accession>A0A1V9YD67</accession>